<comment type="subcellular location">
    <subcellularLocation>
        <location evidence="1">Cell inner membrane</location>
        <topology evidence="1">Multi-pass membrane protein</topology>
    </subcellularLocation>
</comment>
<keyword evidence="10 13" id="KW-1133">Transmembrane helix</keyword>
<dbReference type="GO" id="GO:0009055">
    <property type="term" value="F:electron transfer activity"/>
    <property type="evidence" value="ECO:0007669"/>
    <property type="project" value="InterPro"/>
</dbReference>
<evidence type="ECO:0000313" key="14">
    <source>
        <dbReference type="EMBL" id="KAB2468401.1"/>
    </source>
</evidence>
<protein>
    <submittedName>
        <fullName evidence="14">Cytochrome bd-I ubiquinol oxidase subunit CydA</fullName>
    </submittedName>
</protein>
<feature type="transmembrane region" description="Helical" evidence="13">
    <location>
        <begin position="74"/>
        <end position="97"/>
    </location>
</feature>
<proteinExistence type="inferred from homology"/>
<dbReference type="PANTHER" id="PTHR30365:SF0">
    <property type="entry name" value="CYTOCHROME BD-I UBIQUINOL OXIDASE SUBUNIT 1"/>
    <property type="match status" value="1"/>
</dbReference>
<dbReference type="GO" id="GO:0020037">
    <property type="term" value="F:heme binding"/>
    <property type="evidence" value="ECO:0007669"/>
    <property type="project" value="TreeGrafter"/>
</dbReference>
<dbReference type="EMBL" id="WBSZ01001869">
    <property type="protein sequence ID" value="KAB2468401.1"/>
    <property type="molecule type" value="Genomic_DNA"/>
</dbReference>
<dbReference type="GO" id="GO:0046872">
    <property type="term" value="F:metal ion binding"/>
    <property type="evidence" value="ECO:0007669"/>
    <property type="project" value="UniProtKB-KW"/>
</dbReference>
<dbReference type="PANTHER" id="PTHR30365">
    <property type="entry name" value="CYTOCHROME D UBIQUINOL OXIDASE"/>
    <property type="match status" value="1"/>
</dbReference>
<evidence type="ECO:0000256" key="6">
    <source>
        <dbReference type="ARBA" id="ARBA00022617"/>
    </source>
</evidence>
<keyword evidence="5" id="KW-0997">Cell inner membrane</keyword>
<feature type="transmembrane region" description="Helical" evidence="13">
    <location>
        <begin position="41"/>
        <end position="62"/>
    </location>
</feature>
<comment type="similarity">
    <text evidence="2">Belongs to the cytochrome ubiquinol oxidase subunit 1 family.</text>
</comment>
<evidence type="ECO:0000256" key="13">
    <source>
        <dbReference type="SAM" id="Phobius"/>
    </source>
</evidence>
<evidence type="ECO:0000256" key="5">
    <source>
        <dbReference type="ARBA" id="ARBA00022519"/>
    </source>
</evidence>
<dbReference type="Proteomes" id="UP000476281">
    <property type="component" value="Unassembled WGS sequence"/>
</dbReference>
<sequence length="175" mass="19569">KKDLGYGLLLKRYTPNVSDATEAQIQMATKDSIPRVAPLYFAFRIMVGCGIIMLLIIAASFWSVIRNRIGEKKWLLRTALYGIPLPWIAIESGWFVAEYGRQPWAIGEVLPTAVANSSLTAGDLIFSMLLICGLYTLFLVAELFLMFKFARLGPSSLKTGRYHYEQSVATTQPAR</sequence>
<dbReference type="GO" id="GO:0070069">
    <property type="term" value="C:cytochrome complex"/>
    <property type="evidence" value="ECO:0007669"/>
    <property type="project" value="InterPro"/>
</dbReference>
<evidence type="ECO:0000256" key="9">
    <source>
        <dbReference type="ARBA" id="ARBA00022982"/>
    </source>
</evidence>
<evidence type="ECO:0000313" key="15">
    <source>
        <dbReference type="Proteomes" id="UP000476281"/>
    </source>
</evidence>
<dbReference type="GO" id="GO:0019646">
    <property type="term" value="P:aerobic electron transport chain"/>
    <property type="evidence" value="ECO:0007669"/>
    <property type="project" value="InterPro"/>
</dbReference>
<keyword evidence="12 13" id="KW-0472">Membrane</keyword>
<accession>A0A6L3X8V3</accession>
<evidence type="ECO:0000256" key="4">
    <source>
        <dbReference type="ARBA" id="ARBA00022475"/>
    </source>
</evidence>
<comment type="caution">
    <text evidence="14">The sequence shown here is derived from an EMBL/GenBank/DDBJ whole genome shotgun (WGS) entry which is preliminary data.</text>
</comment>
<evidence type="ECO:0000256" key="11">
    <source>
        <dbReference type="ARBA" id="ARBA00023004"/>
    </source>
</evidence>
<keyword evidence="9" id="KW-0249">Electron transport</keyword>
<dbReference type="GO" id="GO:0016682">
    <property type="term" value="F:oxidoreductase activity, acting on diphenols and related substances as donors, oxygen as acceptor"/>
    <property type="evidence" value="ECO:0007669"/>
    <property type="project" value="TreeGrafter"/>
</dbReference>
<name>A0A6L3X8V3_9ENTR</name>
<evidence type="ECO:0000256" key="3">
    <source>
        <dbReference type="ARBA" id="ARBA00022448"/>
    </source>
</evidence>
<keyword evidence="6" id="KW-0349">Heme</keyword>
<evidence type="ECO:0000256" key="1">
    <source>
        <dbReference type="ARBA" id="ARBA00004429"/>
    </source>
</evidence>
<evidence type="ECO:0000256" key="10">
    <source>
        <dbReference type="ARBA" id="ARBA00022989"/>
    </source>
</evidence>
<evidence type="ECO:0000256" key="2">
    <source>
        <dbReference type="ARBA" id="ARBA00009819"/>
    </source>
</evidence>
<dbReference type="Pfam" id="PF01654">
    <property type="entry name" value="Cyt_bd_oxida_I"/>
    <property type="match status" value="1"/>
</dbReference>
<evidence type="ECO:0000256" key="8">
    <source>
        <dbReference type="ARBA" id="ARBA00022723"/>
    </source>
</evidence>
<keyword evidence="7 13" id="KW-0812">Transmembrane</keyword>
<dbReference type="InterPro" id="IPR002585">
    <property type="entry name" value="Cyt-d_ubiquinol_oxidase_su_1"/>
</dbReference>
<organism evidence="14 15">
    <name type="scientific">Enterobacter hormaechei</name>
    <dbReference type="NCBI Taxonomy" id="158836"/>
    <lineage>
        <taxon>Bacteria</taxon>
        <taxon>Pseudomonadati</taxon>
        <taxon>Pseudomonadota</taxon>
        <taxon>Gammaproteobacteria</taxon>
        <taxon>Enterobacterales</taxon>
        <taxon>Enterobacteriaceae</taxon>
        <taxon>Enterobacter</taxon>
        <taxon>Enterobacter cloacae complex</taxon>
    </lineage>
</organism>
<gene>
    <name evidence="14" type="ORF">F9C29_29785</name>
</gene>
<keyword evidence="11" id="KW-0408">Iron</keyword>
<dbReference type="AlphaFoldDB" id="A0A6L3X8V3"/>
<evidence type="ECO:0000256" key="7">
    <source>
        <dbReference type="ARBA" id="ARBA00022692"/>
    </source>
</evidence>
<keyword evidence="3" id="KW-0813">Transport</keyword>
<feature type="transmembrane region" description="Helical" evidence="13">
    <location>
        <begin position="124"/>
        <end position="147"/>
    </location>
</feature>
<keyword evidence="8" id="KW-0479">Metal-binding</keyword>
<keyword evidence="4" id="KW-1003">Cell membrane</keyword>
<reference evidence="14 15" key="1">
    <citation type="submission" date="2019-09" db="EMBL/GenBank/DDBJ databases">
        <title>Reversal of blaTEM antimicrobial resistance by CRISPR-Cas9 in clinical E. coli and other Enterobacteriaceae strains.</title>
        <authorList>
            <person name="Tagliaferri T."/>
            <person name="Guimaraes N."/>
            <person name="Pereira M."/>
            <person name="Felicori L."/>
            <person name="Horz H.-P."/>
            <person name="Santos S."/>
            <person name="Mendes T."/>
        </authorList>
    </citation>
    <scope>NUCLEOTIDE SEQUENCE [LARGE SCALE GENOMIC DNA]</scope>
    <source>
        <strain evidence="14 15">E2_blaTEM_MG</strain>
    </source>
</reference>
<feature type="non-terminal residue" evidence="14">
    <location>
        <position position="1"/>
    </location>
</feature>
<dbReference type="GO" id="GO:0005886">
    <property type="term" value="C:plasma membrane"/>
    <property type="evidence" value="ECO:0007669"/>
    <property type="project" value="UniProtKB-SubCell"/>
</dbReference>
<evidence type="ECO:0000256" key="12">
    <source>
        <dbReference type="ARBA" id="ARBA00023136"/>
    </source>
</evidence>